<dbReference type="Gene3D" id="1.20.120.1760">
    <property type="match status" value="1"/>
</dbReference>
<dbReference type="FunFam" id="1.20.120.1760:FF:000008">
    <property type="entry name" value="CDP-diacylglycerol--glycerol-3-phosphate 3-phosphatidyltransferase 2"/>
    <property type="match status" value="1"/>
</dbReference>
<comment type="subcellular location">
    <subcellularLocation>
        <location evidence="2">Membrane</location>
        <topology evidence="2">Multi-pass membrane protein</topology>
    </subcellularLocation>
</comment>
<dbReference type="EMBL" id="JAMFTS010000002">
    <property type="protein sequence ID" value="KAJ4793044.1"/>
    <property type="molecule type" value="Genomic_DNA"/>
</dbReference>
<evidence type="ECO:0000256" key="5">
    <source>
        <dbReference type="ARBA" id="ARBA00022679"/>
    </source>
</evidence>
<dbReference type="PROSITE" id="PS00379">
    <property type="entry name" value="CDP_ALCOHOL_P_TRANSF"/>
    <property type="match status" value="1"/>
</dbReference>
<dbReference type="Proteomes" id="UP001140206">
    <property type="component" value="Chromosome 1"/>
</dbReference>
<keyword evidence="4" id="KW-0444">Lipid biosynthesis</keyword>
<keyword evidence="10" id="KW-0594">Phospholipid biosynthesis</keyword>
<keyword evidence="6 13" id="KW-0812">Transmembrane</keyword>
<comment type="similarity">
    <text evidence="3 12">Belongs to the CDP-alcohol phosphatidyltransferase class-I family.</text>
</comment>
<keyword evidence="5 12" id="KW-0808">Transferase</keyword>
<name>A0AAV8HKS7_9POAL</name>
<dbReference type="InterPro" id="IPR043130">
    <property type="entry name" value="CDP-OH_PTrfase_TM_dom"/>
</dbReference>
<evidence type="ECO:0000313" key="15">
    <source>
        <dbReference type="EMBL" id="KAJ4793044.1"/>
    </source>
</evidence>
<evidence type="ECO:0000256" key="1">
    <source>
        <dbReference type="ARBA" id="ARBA00001936"/>
    </source>
</evidence>
<evidence type="ECO:0000256" key="11">
    <source>
        <dbReference type="ARBA" id="ARBA00023264"/>
    </source>
</evidence>
<evidence type="ECO:0000256" key="13">
    <source>
        <dbReference type="SAM" id="Phobius"/>
    </source>
</evidence>
<dbReference type="GO" id="GO:0016020">
    <property type="term" value="C:membrane"/>
    <property type="evidence" value="ECO:0007669"/>
    <property type="project" value="UniProtKB-SubCell"/>
</dbReference>
<feature type="transmembrane region" description="Helical" evidence="13">
    <location>
        <begin position="320"/>
        <end position="342"/>
    </location>
</feature>
<dbReference type="GO" id="GO:0009941">
    <property type="term" value="C:chloroplast envelope"/>
    <property type="evidence" value="ECO:0007669"/>
    <property type="project" value="TreeGrafter"/>
</dbReference>
<comment type="cofactor">
    <cofactor evidence="1">
        <name>Mn(2+)</name>
        <dbReference type="ChEBI" id="CHEBI:29035"/>
    </cofactor>
</comment>
<organism evidence="16 17">
    <name type="scientific">Rhynchospora pubera</name>
    <dbReference type="NCBI Taxonomy" id="906938"/>
    <lineage>
        <taxon>Eukaryota</taxon>
        <taxon>Viridiplantae</taxon>
        <taxon>Streptophyta</taxon>
        <taxon>Embryophyta</taxon>
        <taxon>Tracheophyta</taxon>
        <taxon>Spermatophyta</taxon>
        <taxon>Magnoliopsida</taxon>
        <taxon>Liliopsida</taxon>
        <taxon>Poales</taxon>
        <taxon>Cyperaceae</taxon>
        <taxon>Cyperoideae</taxon>
        <taxon>Rhynchosporeae</taxon>
        <taxon>Rhynchospora</taxon>
    </lineage>
</organism>
<dbReference type="Proteomes" id="UP001140206">
    <property type="component" value="Chromosome 4"/>
</dbReference>
<dbReference type="NCBIfam" id="TIGR00560">
    <property type="entry name" value="pgsA"/>
    <property type="match status" value="1"/>
</dbReference>
<evidence type="ECO:0000256" key="6">
    <source>
        <dbReference type="ARBA" id="ARBA00022692"/>
    </source>
</evidence>
<dbReference type="InterPro" id="IPR048254">
    <property type="entry name" value="CDP_ALCOHOL_P_TRANSF_CS"/>
</dbReference>
<evidence type="ECO:0000313" key="16">
    <source>
        <dbReference type="EMBL" id="KAJ4816861.1"/>
    </source>
</evidence>
<keyword evidence="8" id="KW-0443">Lipid metabolism</keyword>
<dbReference type="InterPro" id="IPR000462">
    <property type="entry name" value="CDP-OH_P_trans"/>
</dbReference>
<dbReference type="GO" id="GO:0008444">
    <property type="term" value="F:CDP-diacylglycerol-glycerol-3-phosphate 3-phosphatidyltransferase activity"/>
    <property type="evidence" value="ECO:0007669"/>
    <property type="project" value="InterPro"/>
</dbReference>
<dbReference type="Pfam" id="PF01066">
    <property type="entry name" value="CDP-OH_P_transf"/>
    <property type="match status" value="1"/>
</dbReference>
<dbReference type="PANTHER" id="PTHR14269:SF62">
    <property type="entry name" value="CDP-DIACYLGLYCEROL--GLYCEROL-3-PHOSPHATE 3-PHOSPHATIDYLTRANSFERASE 1, CHLOROPLASTIC"/>
    <property type="match status" value="1"/>
</dbReference>
<dbReference type="EMBL" id="JAMFTS010000001">
    <property type="protein sequence ID" value="KAJ4816861.1"/>
    <property type="molecule type" value="Genomic_DNA"/>
</dbReference>
<reference evidence="16" key="1">
    <citation type="submission" date="2022-08" db="EMBL/GenBank/DDBJ databases">
        <authorList>
            <person name="Marques A."/>
        </authorList>
    </citation>
    <scope>NUCLEOTIDE SEQUENCE</scope>
    <source>
        <strain evidence="16">RhyPub2mFocal</strain>
        <tissue evidence="16">Leaves</tissue>
    </source>
</reference>
<evidence type="ECO:0000256" key="10">
    <source>
        <dbReference type="ARBA" id="ARBA00023209"/>
    </source>
</evidence>
<proteinExistence type="inferred from homology"/>
<evidence type="ECO:0000256" key="4">
    <source>
        <dbReference type="ARBA" id="ARBA00022516"/>
    </source>
</evidence>
<evidence type="ECO:0000256" key="7">
    <source>
        <dbReference type="ARBA" id="ARBA00022989"/>
    </source>
</evidence>
<keyword evidence="11" id="KW-1208">Phospholipid metabolism</keyword>
<evidence type="ECO:0000256" key="3">
    <source>
        <dbReference type="ARBA" id="ARBA00010441"/>
    </source>
</evidence>
<dbReference type="GO" id="GO:0030145">
    <property type="term" value="F:manganese ion binding"/>
    <property type="evidence" value="ECO:0007669"/>
    <property type="project" value="UniProtKB-ARBA"/>
</dbReference>
<evidence type="ECO:0000256" key="8">
    <source>
        <dbReference type="ARBA" id="ARBA00023098"/>
    </source>
</evidence>
<dbReference type="PANTHER" id="PTHR14269">
    <property type="entry name" value="CDP-DIACYLGLYCEROL--GLYCEROL-3-PHOSPHATE 3-PHOSPHATIDYLTRANSFERASE-RELATED"/>
    <property type="match status" value="1"/>
</dbReference>
<comment type="caution">
    <text evidence="16">The sequence shown here is derived from an EMBL/GenBank/DDBJ whole genome shotgun (WGS) entry which is preliminary data.</text>
</comment>
<dbReference type="AlphaFoldDB" id="A0AAV8HKS7"/>
<evidence type="ECO:0000256" key="12">
    <source>
        <dbReference type="RuleBase" id="RU003750"/>
    </source>
</evidence>
<evidence type="ECO:0000256" key="2">
    <source>
        <dbReference type="ARBA" id="ARBA00004141"/>
    </source>
</evidence>
<dbReference type="Proteomes" id="UP001140206">
    <property type="component" value="Chromosome 2"/>
</dbReference>
<protein>
    <submittedName>
        <fullName evidence="16">CDP-diacylglycerol--glycerol-3-phosphate 3-phosphatidyltransferase</fullName>
    </submittedName>
</protein>
<keyword evidence="9 13" id="KW-0472">Membrane</keyword>
<dbReference type="InterPro" id="IPR050324">
    <property type="entry name" value="CDP-alcohol_PTase-I"/>
</dbReference>
<evidence type="ECO:0000256" key="9">
    <source>
        <dbReference type="ARBA" id="ARBA00023136"/>
    </source>
</evidence>
<sequence>MPPPLIPSPFLKSVTSSLSSHHPTIPFLHPPRLFNQNLNLATKPLGPTRTNLPLSGVGGRGGGGRGGSSFFAFNNNRLYWSGWMNRRSMPVVRALGPTKGGLGFGFGSDSSLIKRGRRKGAEAMGSGEDLGLDPVSRVGEGEVVNGFCHKETAPPRLLTLPTLLTIGRVAAVPLLISTFYIEGPWATTATTSIFLLAAITDWLDGYIARKMQLGTAFGAFLDPVADKLMVAATLVLLCTRPFEVPGLGEVPWLLPVPSIAIIGREITMSAVREWAASQDKKLLEAVAVNKLGKWKTATQMTALTILLLTRDPSLIGQTTLAASGVALLYVSAGLAVWSLVVYMRKIWKVLVK</sequence>
<dbReference type="GO" id="GO:0045995">
    <property type="term" value="P:regulation of embryonic development"/>
    <property type="evidence" value="ECO:0007669"/>
    <property type="project" value="UniProtKB-ARBA"/>
</dbReference>
<evidence type="ECO:0000313" key="14">
    <source>
        <dbReference type="EMBL" id="KAJ4764150.1"/>
    </source>
</evidence>
<dbReference type="EMBL" id="JAMFTS010000004">
    <property type="protein sequence ID" value="KAJ4764150.1"/>
    <property type="molecule type" value="Genomic_DNA"/>
</dbReference>
<dbReference type="InterPro" id="IPR004570">
    <property type="entry name" value="Phosphatidylglycerol_P_synth"/>
</dbReference>
<dbReference type="GO" id="GO:0006655">
    <property type="term" value="P:phosphatidylglycerol biosynthetic process"/>
    <property type="evidence" value="ECO:0007669"/>
    <property type="project" value="UniProtKB-ARBA"/>
</dbReference>
<gene>
    <name evidence="16" type="ORF">LUZ62_029427</name>
    <name evidence="15" type="ORF">LUZ62_044290</name>
    <name evidence="14" type="ORF">LUZ62_074525</name>
</gene>
<keyword evidence="17" id="KW-1185">Reference proteome</keyword>
<keyword evidence="7 13" id="KW-1133">Transmembrane helix</keyword>
<accession>A0AAV8HKS7</accession>
<evidence type="ECO:0000313" key="17">
    <source>
        <dbReference type="Proteomes" id="UP001140206"/>
    </source>
</evidence>